<reference evidence="3" key="1">
    <citation type="submission" date="2023-01" db="EMBL/GenBank/DDBJ databases">
        <title>Metagenome sequencing of chrysophaentin producing Chrysophaeum taylorii.</title>
        <authorList>
            <person name="Davison J."/>
            <person name="Bewley C."/>
        </authorList>
    </citation>
    <scope>NUCLEOTIDE SEQUENCE</scope>
    <source>
        <strain evidence="3">NIES-1699</strain>
    </source>
</reference>
<keyword evidence="2" id="KW-1133">Transmembrane helix</keyword>
<evidence type="ECO:0000256" key="1">
    <source>
        <dbReference type="SAM" id="MobiDB-lite"/>
    </source>
</evidence>
<name>A0AAD7UM05_9STRA</name>
<comment type="caution">
    <text evidence="3">The sequence shown here is derived from an EMBL/GenBank/DDBJ whole genome shotgun (WGS) entry which is preliminary data.</text>
</comment>
<feature type="compositionally biased region" description="Basic residues" evidence="1">
    <location>
        <begin position="1274"/>
        <end position="1294"/>
    </location>
</feature>
<dbReference type="Pfam" id="PF13692">
    <property type="entry name" value="Glyco_trans_1_4"/>
    <property type="match status" value="1"/>
</dbReference>
<evidence type="ECO:0000256" key="2">
    <source>
        <dbReference type="SAM" id="Phobius"/>
    </source>
</evidence>
<dbReference type="Gene3D" id="3.40.50.2000">
    <property type="entry name" value="Glycogen Phosphorylase B"/>
    <property type="match status" value="1"/>
</dbReference>
<keyword evidence="2" id="KW-0472">Membrane</keyword>
<organism evidence="3 4">
    <name type="scientific">Chrysophaeum taylorii</name>
    <dbReference type="NCBI Taxonomy" id="2483200"/>
    <lineage>
        <taxon>Eukaryota</taxon>
        <taxon>Sar</taxon>
        <taxon>Stramenopiles</taxon>
        <taxon>Ochrophyta</taxon>
        <taxon>Pelagophyceae</taxon>
        <taxon>Pelagomonadales</taxon>
        <taxon>Pelagomonadaceae</taxon>
        <taxon>Chrysophaeum</taxon>
    </lineage>
</organism>
<evidence type="ECO:0000313" key="4">
    <source>
        <dbReference type="Proteomes" id="UP001230188"/>
    </source>
</evidence>
<accession>A0AAD7UM05</accession>
<protein>
    <recommendedName>
        <fullName evidence="5">Glycosyltransferase</fullName>
    </recommendedName>
</protein>
<evidence type="ECO:0008006" key="5">
    <source>
        <dbReference type="Google" id="ProtNLM"/>
    </source>
</evidence>
<proteinExistence type="predicted"/>
<dbReference type="EMBL" id="JAQMWT010000059">
    <property type="protein sequence ID" value="KAJ8611964.1"/>
    <property type="molecule type" value="Genomic_DNA"/>
</dbReference>
<dbReference type="SUPFAM" id="SSF53756">
    <property type="entry name" value="UDP-Glycosyltransferase/glycogen phosphorylase"/>
    <property type="match status" value="1"/>
</dbReference>
<sequence>MAVSRDDVAIGGEEMARSRRRRRCGMWRSVVLGVVGVGAYFGAIFALWGRLDALPSPPAPPREAPPAASPQRPAFADVQNMSLAAALDRRARNEAAERERRSSQSVAFVIGVEHSGHAGCAEVLGRVARQSAPMASSVYSKHGVMELTQKSWLPRRGPETPILVARVDDAELVPDHLLGQVLATAASRGGRVGRVVAVLRHPLPWAVRVVQRWAERTRQNATNRTVSEHVERWRRATDVYLEVPGLEIVHVEAFDMRTVRRLFPGDLVKSNVNIELPSVSVNVGLVRCWLRGTDFVDFVSVCEYGETVETEDRSYFPPRAADRHLEFWFVKRHHECAIERYGYTLRSFENLLACGRSCARSVRESRLFPPFFEEFLAPEIAAKVVVKLPDEDNKVTSQNMGGEDASEDNKDASSSFSSQSVVAAGDGKHGDVIVAFFKIYNYVRSSGARGGMFARMAQVVHALDQAGFRVHFVCHCSMGPVREVDKSWAPKNVRFYEGDTNQQLDQLLPYSCGGRSSIRALFLFVTSLTVDMHFRAAVKRVRFWWKEPRLGTIASEEIARRVSEHSPNVKRVVLTDDIHSIRARQAFSDIKEPVHIEFMLSWLKRREFAIYEAADYVLTVSSEDADLVETELELARPDVDSKRYKKQLPSVVWAPFVQTSAAQEDQQQQQQPKSSRDDEQWTLAKRAGLLYVGMPHPVAVPSVKWLVRHVLPKLRERLREMGKPEEFVAKQAVLYLGGGGENARRWYHAVKKVPGSNSTVKLIGQLSDVAFEKHLTRWRRVLAAPLFNNTGVATKIITGLAHGIPVVTTSGGCRGLGLPQEGYAHILRVADDVPSFVEETARLLTDDYLWYQLAENGRHHVEETLSSKALIKTVHDAVVEHDDDPATVSVPAREAFARYVPTSPRLYNFSNDDKMFPGETNNTAPPSLARSRGAWFAARRAGEAIAVVRLGASSFDEIAPPIRVPAIVGTACPSTAASKHRRRKKKKKVDVLPVDEVKLFEWRDELWVLFVAPPRCLGSCDLCAYEVLHYLVRVDGASPAKPVVVRGAPLGSNQRGFVPWVLDDELYLSVMIEPHVVLKCDVGNVVVSAALEAVSTNDALWRDIRALDGGCLTRPAIFPTSPAIRWPDGSFFGIARTHVELGCLRFHEHLAYSFEPTFPFRVVRRSPFVPLNARAFAPATVNECRTADATRVRSGKAKAAAGLALDHRGDIRISYASATGARVFTLPNDRIFDNGTDDFIKPAPCPPPDDIDEPPECVVIRKHAADCIQSRKTLLTKRTKSSSQRRRRRRRRRR</sequence>
<gene>
    <name evidence="3" type="ORF">CTAYLR_004414</name>
</gene>
<keyword evidence="4" id="KW-1185">Reference proteome</keyword>
<evidence type="ECO:0000313" key="3">
    <source>
        <dbReference type="EMBL" id="KAJ8611964.1"/>
    </source>
</evidence>
<feature type="transmembrane region" description="Helical" evidence="2">
    <location>
        <begin position="25"/>
        <end position="48"/>
    </location>
</feature>
<feature type="region of interest" description="Disordered" evidence="1">
    <location>
        <begin position="393"/>
        <end position="413"/>
    </location>
</feature>
<keyword evidence="2" id="KW-0812">Transmembrane</keyword>
<dbReference type="Proteomes" id="UP001230188">
    <property type="component" value="Unassembled WGS sequence"/>
</dbReference>
<feature type="region of interest" description="Disordered" evidence="1">
    <location>
        <begin position="1271"/>
        <end position="1294"/>
    </location>
</feature>